<dbReference type="InterPro" id="IPR025857">
    <property type="entry name" value="MacB_PCD"/>
</dbReference>
<dbReference type="Proteomes" id="UP000239462">
    <property type="component" value="Chromosome"/>
</dbReference>
<comment type="subcellular location">
    <subcellularLocation>
        <location evidence="1">Cell membrane</location>
        <topology evidence="1">Multi-pass membrane protein</topology>
    </subcellularLocation>
</comment>
<evidence type="ECO:0000313" key="13">
    <source>
        <dbReference type="Proteomes" id="UP000239462"/>
    </source>
</evidence>
<dbReference type="GO" id="GO:0022857">
    <property type="term" value="F:transmembrane transporter activity"/>
    <property type="evidence" value="ECO:0007669"/>
    <property type="project" value="TreeGrafter"/>
</dbReference>
<dbReference type="GO" id="GO:0005524">
    <property type="term" value="F:ATP binding"/>
    <property type="evidence" value="ECO:0007669"/>
    <property type="project" value="UniProtKB-KW"/>
</dbReference>
<sequence>MRLTDVVSFAGRNITQKKTQSFLTIIGVVIGILAIVSLISLGFGVQNYITGEITTIGANVISILPSQNFGGPAVSKNFNDNDVSAVRNVRGVEEVVAAWFGSYGLEYRDQTHYGNVLVIEPSKFTHVYSKTWGYEPYKGRWIEDNDKYSCMIGYALATNSFDREIDIGDKITINDKKYKVIGILEETGNPRTEDSVILSKDVGEELFEINDEYNMMIVSVRSGEDVNKVSEDIEDELEDSRGDENFSVLTAEQLAESINSIFEVLTIFLVGVAGISLLVGAVGISNTMHMSILERRKDIGILKALGAENNTILSIFVVEAGFLGLFGGIIGTILGILIAKAIEYIAAISGYGLIRAWISWELIVGVLVFSFVVGILSGYFPARSGAKLNPVDTLRGE</sequence>
<dbReference type="EMBL" id="JACDUO010000001">
    <property type="protein sequence ID" value="MBA2863866.1"/>
    <property type="molecule type" value="Genomic_DNA"/>
</dbReference>
<dbReference type="KEGG" id="mmad:MMJJ_01220"/>
<dbReference type="GO" id="GO:0005886">
    <property type="term" value="C:plasma membrane"/>
    <property type="evidence" value="ECO:0007669"/>
    <property type="project" value="UniProtKB-SubCell"/>
</dbReference>
<dbReference type="InterPro" id="IPR003838">
    <property type="entry name" value="ABC3_permease_C"/>
</dbReference>
<keyword evidence="10" id="KW-0547">Nucleotide-binding</keyword>
<evidence type="ECO:0000313" key="12">
    <source>
        <dbReference type="EMBL" id="MBB6496128.1"/>
    </source>
</evidence>
<organism evidence="10 13">
    <name type="scientific">Methanococcus maripaludis</name>
    <name type="common">Methanococcus deltae</name>
    <dbReference type="NCBI Taxonomy" id="39152"/>
    <lineage>
        <taxon>Archaea</taxon>
        <taxon>Methanobacteriati</taxon>
        <taxon>Methanobacteriota</taxon>
        <taxon>Methanomada group</taxon>
        <taxon>Methanococci</taxon>
        <taxon>Methanococcales</taxon>
        <taxon>Methanococcaceae</taxon>
        <taxon>Methanococcus</taxon>
    </lineage>
</organism>
<feature type="transmembrane region" description="Helical" evidence="7">
    <location>
        <begin position="312"/>
        <end position="338"/>
    </location>
</feature>
<dbReference type="EMBL" id="CP026606">
    <property type="protein sequence ID" value="AVB75541.1"/>
    <property type="molecule type" value="Genomic_DNA"/>
</dbReference>
<dbReference type="RefSeq" id="WP_104837219.1">
    <property type="nucleotide sequence ID" value="NZ_CP026606.1"/>
</dbReference>
<feature type="transmembrane region" description="Helical" evidence="7">
    <location>
        <begin position="358"/>
        <end position="380"/>
    </location>
</feature>
<evidence type="ECO:0000259" key="8">
    <source>
        <dbReference type="Pfam" id="PF02687"/>
    </source>
</evidence>
<feature type="domain" description="ABC3 transporter permease C-terminal" evidence="8">
    <location>
        <begin position="272"/>
        <end position="390"/>
    </location>
</feature>
<dbReference type="Proteomes" id="UP000590564">
    <property type="component" value="Unassembled WGS sequence"/>
</dbReference>
<evidence type="ECO:0000256" key="2">
    <source>
        <dbReference type="ARBA" id="ARBA00022475"/>
    </source>
</evidence>
<dbReference type="InterPro" id="IPR050250">
    <property type="entry name" value="Macrolide_Exporter_MacB"/>
</dbReference>
<protein>
    <submittedName>
        <fullName evidence="10">Macrolide export ATP-binding/permease protein MacB</fullName>
        <ecNumber evidence="10">3.6.3.-</ecNumber>
    </submittedName>
    <submittedName>
        <fullName evidence="11">Putative ABC transport system permease protein</fullName>
    </submittedName>
</protein>
<dbReference type="PANTHER" id="PTHR30572:SF4">
    <property type="entry name" value="ABC TRANSPORTER PERMEASE YTRF"/>
    <property type="match status" value="1"/>
</dbReference>
<feature type="transmembrane region" description="Helical" evidence="7">
    <location>
        <begin position="264"/>
        <end position="287"/>
    </location>
</feature>
<keyword evidence="4 7" id="KW-1133">Transmembrane helix</keyword>
<dbReference type="Proteomes" id="UP000567099">
    <property type="component" value="Unassembled WGS sequence"/>
</dbReference>
<evidence type="ECO:0000256" key="4">
    <source>
        <dbReference type="ARBA" id="ARBA00022989"/>
    </source>
</evidence>
<keyword evidence="3 7" id="KW-0812">Transmembrane</keyword>
<dbReference type="GO" id="GO:0016787">
    <property type="term" value="F:hydrolase activity"/>
    <property type="evidence" value="ECO:0007669"/>
    <property type="project" value="UniProtKB-KW"/>
</dbReference>
<reference evidence="13" key="1">
    <citation type="journal article" date="2018" name="Genome Announc.">
        <title>Complete Genome Sequence of the Methanococcus maripaludis Type Strain JJ (DSM 2067), a Model for Selenoprotein Synthesis in Archaea.</title>
        <authorList>
            <person name="Poehlein A."/>
            <person name="Heym D."/>
            <person name="Quitzke V."/>
            <person name="Fersch J."/>
            <person name="Daniel R."/>
            <person name="Rother M."/>
        </authorList>
    </citation>
    <scope>NUCLEOTIDE SEQUENCE [LARGE SCALE GENOMIC DNA]</scope>
    <source>
        <strain evidence="13">DSM 2067</strain>
    </source>
</reference>
<dbReference type="AlphaFoldDB" id="A0A2L1C850"/>
<evidence type="ECO:0000313" key="14">
    <source>
        <dbReference type="Proteomes" id="UP000567099"/>
    </source>
</evidence>
<keyword evidence="10" id="KW-0067">ATP-binding</keyword>
<evidence type="ECO:0000256" key="1">
    <source>
        <dbReference type="ARBA" id="ARBA00004651"/>
    </source>
</evidence>
<evidence type="ECO:0000313" key="10">
    <source>
        <dbReference type="EMBL" id="AVB75541.1"/>
    </source>
</evidence>
<accession>A0A2L1C850</accession>
<evidence type="ECO:0000313" key="15">
    <source>
        <dbReference type="Proteomes" id="UP000590564"/>
    </source>
</evidence>
<comment type="similarity">
    <text evidence="6">Belongs to the ABC-4 integral membrane protein family.</text>
</comment>
<evidence type="ECO:0000256" key="7">
    <source>
        <dbReference type="SAM" id="Phobius"/>
    </source>
</evidence>
<dbReference type="EC" id="3.6.3.-" evidence="10"/>
<evidence type="ECO:0000259" key="9">
    <source>
        <dbReference type="Pfam" id="PF12704"/>
    </source>
</evidence>
<dbReference type="Pfam" id="PF12704">
    <property type="entry name" value="MacB_PCD"/>
    <property type="match status" value="1"/>
</dbReference>
<proteinExistence type="inferred from homology"/>
<feature type="transmembrane region" description="Helical" evidence="7">
    <location>
        <begin position="21"/>
        <end position="45"/>
    </location>
</feature>
<evidence type="ECO:0000256" key="3">
    <source>
        <dbReference type="ARBA" id="ARBA00022692"/>
    </source>
</evidence>
<name>A0A2L1C850_METMI</name>
<feature type="domain" description="MacB-like periplasmic core" evidence="9">
    <location>
        <begin position="21"/>
        <end position="235"/>
    </location>
</feature>
<keyword evidence="5 7" id="KW-0472">Membrane</keyword>
<keyword evidence="2" id="KW-1003">Cell membrane</keyword>
<dbReference type="EMBL" id="JACHED010000001">
    <property type="protein sequence ID" value="MBB6496128.1"/>
    <property type="molecule type" value="Genomic_DNA"/>
</dbReference>
<evidence type="ECO:0000313" key="11">
    <source>
        <dbReference type="EMBL" id="MBA2863866.1"/>
    </source>
</evidence>
<reference evidence="12 15" key="3">
    <citation type="submission" date="2020-08" db="EMBL/GenBank/DDBJ databases">
        <title>Genomic Encyclopedia of Type Strains, Phase IV (KMG-V): Genome sequencing to study the core and pangenomes of soil and plant-associated prokaryotes.</title>
        <authorList>
            <person name="Whitman W."/>
        </authorList>
    </citation>
    <scope>NUCLEOTIDE SEQUENCE [LARGE SCALE GENOMIC DNA]</scope>
    <source>
        <strain evidence="11 14">C13</strain>
        <strain evidence="12 15">D1</strain>
    </source>
</reference>
<dbReference type="PANTHER" id="PTHR30572">
    <property type="entry name" value="MEMBRANE COMPONENT OF TRANSPORTER-RELATED"/>
    <property type="match status" value="1"/>
</dbReference>
<keyword evidence="10" id="KW-0378">Hydrolase</keyword>
<dbReference type="Pfam" id="PF02687">
    <property type="entry name" value="FtsX"/>
    <property type="match status" value="1"/>
</dbReference>
<dbReference type="GeneID" id="36101216"/>
<evidence type="ECO:0000256" key="5">
    <source>
        <dbReference type="ARBA" id="ARBA00023136"/>
    </source>
</evidence>
<evidence type="ECO:0000256" key="6">
    <source>
        <dbReference type="ARBA" id="ARBA00038076"/>
    </source>
</evidence>
<gene>
    <name evidence="10" type="primary">macB_1</name>
    <name evidence="11" type="ORF">HNP94_000866</name>
    <name evidence="12" type="ORF">HNP96_000149</name>
    <name evidence="10" type="ORF">MMJJ_01220</name>
</gene>
<reference evidence="10" key="2">
    <citation type="submission" date="2018-02" db="EMBL/GenBank/DDBJ databases">
        <title>Complete genome sequence of the Methanococcus maripaludis type strain JJ (DSM 2067), a model for selenoprotein synthesis in Archaea.</title>
        <authorList>
            <person name="Poehlein A."/>
            <person name="Heym D."/>
            <person name="Quitzke V."/>
            <person name="Fersch J."/>
            <person name="Daniel R."/>
            <person name="Rother M."/>
        </authorList>
    </citation>
    <scope>NUCLEOTIDE SEQUENCE [LARGE SCALE GENOMIC DNA]</scope>
    <source>
        <strain evidence="10">DSM 2067</strain>
    </source>
</reference>